<accession>A0AAJ5SSB6</accession>
<evidence type="ECO:0000256" key="3">
    <source>
        <dbReference type="ARBA" id="ARBA00011152"/>
    </source>
</evidence>
<organism evidence="12 13">
    <name type="scientific">Pseudomonas soli</name>
    <dbReference type="NCBI Taxonomy" id="1306993"/>
    <lineage>
        <taxon>Bacteria</taxon>
        <taxon>Pseudomonadati</taxon>
        <taxon>Pseudomonadota</taxon>
        <taxon>Gammaproteobacteria</taxon>
        <taxon>Pseudomonadales</taxon>
        <taxon>Pseudomonadaceae</taxon>
        <taxon>Pseudomonas</taxon>
    </lineage>
</organism>
<evidence type="ECO:0000256" key="10">
    <source>
        <dbReference type="ARBA" id="ARBA00047838"/>
    </source>
</evidence>
<evidence type="ECO:0000256" key="11">
    <source>
        <dbReference type="RuleBase" id="RU003657"/>
    </source>
</evidence>
<dbReference type="PANTHER" id="PTHR21235">
    <property type="entry name" value="IMIDAZOLE GLYCEROL PHOSPHATE SYNTHASE SUBUNIT HISF/H IGP SYNTHASE SUBUNIT HISF/H"/>
    <property type="match status" value="1"/>
</dbReference>
<dbReference type="InterPro" id="IPR050064">
    <property type="entry name" value="IGPS_HisA/HisF"/>
</dbReference>
<evidence type="ECO:0000256" key="6">
    <source>
        <dbReference type="ARBA" id="ARBA00023102"/>
    </source>
</evidence>
<comment type="function">
    <text evidence="8">IGPS catalyzes the conversion of PRFAR and glutamine to IGP, AICAR and glutamate. The HisF subunit catalyzes the cyclization activity that produces IGP and AICAR from PRFAR using the ammonia provided by the HisH subunit.</text>
</comment>
<dbReference type="Gene3D" id="3.20.20.70">
    <property type="entry name" value="Aldolase class I"/>
    <property type="match status" value="1"/>
</dbReference>
<comment type="similarity">
    <text evidence="2 11">Belongs to the HisA/HisF family.</text>
</comment>
<evidence type="ECO:0000256" key="8">
    <source>
        <dbReference type="ARBA" id="ARBA00025475"/>
    </source>
</evidence>
<evidence type="ECO:0000256" key="5">
    <source>
        <dbReference type="ARBA" id="ARBA00022605"/>
    </source>
</evidence>
<dbReference type="Proteomes" id="UP001209279">
    <property type="component" value="Chromosome"/>
</dbReference>
<keyword evidence="6 11" id="KW-0368">Histidine biosynthesis</keyword>
<dbReference type="SUPFAM" id="SSF51366">
    <property type="entry name" value="Ribulose-phoshate binding barrel"/>
    <property type="match status" value="1"/>
</dbReference>
<protein>
    <recommendedName>
        <fullName evidence="4">imidazole glycerol-phosphate synthase</fullName>
        <ecNumber evidence="4">4.3.2.10</ecNumber>
    </recommendedName>
    <alternativeName>
        <fullName evidence="9">IGP synthase cyclase subunit</fullName>
    </alternativeName>
</protein>
<keyword evidence="7" id="KW-0456">Lyase</keyword>
<evidence type="ECO:0000256" key="7">
    <source>
        <dbReference type="ARBA" id="ARBA00023239"/>
    </source>
</evidence>
<dbReference type="InterPro" id="IPR004651">
    <property type="entry name" value="HisF"/>
</dbReference>
<dbReference type="RefSeq" id="WP_110604962.1">
    <property type="nucleotide sequence ID" value="NZ_CATKPM010000006.1"/>
</dbReference>
<dbReference type="InterPro" id="IPR006062">
    <property type="entry name" value="His_biosynth"/>
</dbReference>
<proteinExistence type="inferred from homology"/>
<evidence type="ECO:0000313" key="13">
    <source>
        <dbReference type="Proteomes" id="UP001209279"/>
    </source>
</evidence>
<dbReference type="InterPro" id="IPR011060">
    <property type="entry name" value="RibuloseP-bd_barrel"/>
</dbReference>
<evidence type="ECO:0000256" key="4">
    <source>
        <dbReference type="ARBA" id="ARBA00012809"/>
    </source>
</evidence>
<evidence type="ECO:0000313" key="12">
    <source>
        <dbReference type="EMBL" id="UXZ44319.1"/>
    </source>
</evidence>
<dbReference type="GO" id="GO:0000105">
    <property type="term" value="P:L-histidine biosynthetic process"/>
    <property type="evidence" value="ECO:0007669"/>
    <property type="project" value="UniProtKB-KW"/>
</dbReference>
<dbReference type="PANTHER" id="PTHR21235:SF2">
    <property type="entry name" value="IMIDAZOLE GLYCEROL PHOSPHATE SYNTHASE HISHF"/>
    <property type="match status" value="1"/>
</dbReference>
<evidence type="ECO:0000256" key="2">
    <source>
        <dbReference type="ARBA" id="ARBA00009667"/>
    </source>
</evidence>
<gene>
    <name evidence="12" type="ORF">K7K07_19920</name>
</gene>
<dbReference type="GO" id="GO:0016829">
    <property type="term" value="F:lyase activity"/>
    <property type="evidence" value="ECO:0007669"/>
    <property type="project" value="UniProtKB-KW"/>
</dbReference>
<dbReference type="NCBIfam" id="NF038364">
    <property type="entry name" value="AglZ_HisF2_fam"/>
    <property type="match status" value="1"/>
</dbReference>
<dbReference type="EC" id="4.3.2.10" evidence="4"/>
<evidence type="ECO:0000256" key="1">
    <source>
        <dbReference type="ARBA" id="ARBA00005091"/>
    </source>
</evidence>
<comment type="subunit">
    <text evidence="3">Heterodimer of HisH and HisF.</text>
</comment>
<dbReference type="InterPro" id="IPR013785">
    <property type="entry name" value="Aldolase_TIM"/>
</dbReference>
<dbReference type="GO" id="GO:0000107">
    <property type="term" value="F:imidazoleglycerol-phosphate synthase activity"/>
    <property type="evidence" value="ECO:0007669"/>
    <property type="project" value="InterPro"/>
</dbReference>
<reference evidence="12" key="1">
    <citation type="submission" date="2021-08" db="EMBL/GenBank/DDBJ databases">
        <authorList>
            <person name="Yaryura P.M."/>
            <person name="Bianco M.I."/>
            <person name="Morais C."/>
            <person name="Setubal J.C."/>
        </authorList>
    </citation>
    <scope>NUCLEOTIDE SEQUENCE</scope>
    <source>
        <strain evidence="12">AP1</strain>
    </source>
</reference>
<keyword evidence="5 11" id="KW-0028">Amino-acid biosynthesis</keyword>
<evidence type="ECO:0000256" key="9">
    <source>
        <dbReference type="ARBA" id="ARBA00030264"/>
    </source>
</evidence>
<comment type="pathway">
    <text evidence="1">Amino-acid biosynthesis; L-histidine biosynthesis; L-histidine from 5-phospho-alpha-D-ribose 1-diphosphate: step 5/9.</text>
</comment>
<comment type="catalytic activity">
    <reaction evidence="10">
        <text>5-[(5-phospho-1-deoxy-D-ribulos-1-ylimino)methylamino]-1-(5-phospho-beta-D-ribosyl)imidazole-4-carboxamide + L-glutamine = D-erythro-1-(imidazol-4-yl)glycerol 3-phosphate + 5-amino-1-(5-phospho-beta-D-ribosyl)imidazole-4-carboxamide + L-glutamate + H(+)</text>
        <dbReference type="Rhea" id="RHEA:24793"/>
        <dbReference type="ChEBI" id="CHEBI:15378"/>
        <dbReference type="ChEBI" id="CHEBI:29985"/>
        <dbReference type="ChEBI" id="CHEBI:58278"/>
        <dbReference type="ChEBI" id="CHEBI:58359"/>
        <dbReference type="ChEBI" id="CHEBI:58475"/>
        <dbReference type="ChEBI" id="CHEBI:58525"/>
        <dbReference type="EC" id="4.3.2.10"/>
    </reaction>
</comment>
<sequence>MLSTRVIPVLLLSEGGLYKGKKFKNHRYVGDPLNAVKIFNEKEVDELVFLDISASQQGKGPDFELLADIASELFVPFAYGGAITSVAQAEKLFKLGVEKIILNSSAIADIHLVSEISSVSGSQSVVVAVDTKKSMFGKYQVYSQSGKVKSDLELTQYLLDLEKAGAGEVILSSIDREGTRSGYDLELIKKASSVLSIPLVAQGGAGSVGDFLPAIQAGASAVAAGTMFVFHGPHDAVLITYPEYTRLKQIFSQ</sequence>
<dbReference type="EMBL" id="CP083803">
    <property type="protein sequence ID" value="UXZ44319.1"/>
    <property type="molecule type" value="Genomic_DNA"/>
</dbReference>
<dbReference type="Pfam" id="PF00977">
    <property type="entry name" value="His_biosynth"/>
    <property type="match status" value="1"/>
</dbReference>
<name>A0AAJ5SSB6_9PSED</name>
<dbReference type="AlphaFoldDB" id="A0AAJ5SSB6"/>
<dbReference type="CDD" id="cd04731">
    <property type="entry name" value="HisF"/>
    <property type="match status" value="1"/>
</dbReference>